<protein>
    <submittedName>
        <fullName evidence="2">Uncharacterized protein</fullName>
    </submittedName>
</protein>
<keyword evidence="3" id="KW-1185">Reference proteome</keyword>
<sequence>MVPRERGGQAGREGEGERKGEEGDWEEGIRVLVLCGDLNQGTERHGDGGDGDAGGDPVATGNSVVGGWGRAIGSKGWEV</sequence>
<accession>A0A5B7H4Q4</accession>
<reference evidence="2 3" key="1">
    <citation type="submission" date="2019-05" db="EMBL/GenBank/DDBJ databases">
        <title>Another draft genome of Portunus trituberculatus and its Hox gene families provides insights of decapod evolution.</title>
        <authorList>
            <person name="Jeong J.-H."/>
            <person name="Song I."/>
            <person name="Kim S."/>
            <person name="Choi T."/>
            <person name="Kim D."/>
            <person name="Ryu S."/>
            <person name="Kim W."/>
        </authorList>
    </citation>
    <scope>NUCLEOTIDE SEQUENCE [LARGE SCALE GENOMIC DNA]</scope>
    <source>
        <tissue evidence="2">Muscle</tissue>
    </source>
</reference>
<feature type="region of interest" description="Disordered" evidence="1">
    <location>
        <begin position="1"/>
        <end position="26"/>
    </location>
</feature>
<feature type="region of interest" description="Disordered" evidence="1">
    <location>
        <begin position="39"/>
        <end position="79"/>
    </location>
</feature>
<proteinExistence type="predicted"/>
<dbReference type="Proteomes" id="UP000324222">
    <property type="component" value="Unassembled WGS sequence"/>
</dbReference>
<dbReference type="AlphaFoldDB" id="A0A5B7H4Q4"/>
<evidence type="ECO:0000313" key="3">
    <source>
        <dbReference type="Proteomes" id="UP000324222"/>
    </source>
</evidence>
<organism evidence="2 3">
    <name type="scientific">Portunus trituberculatus</name>
    <name type="common">Swimming crab</name>
    <name type="synonym">Neptunus trituberculatus</name>
    <dbReference type="NCBI Taxonomy" id="210409"/>
    <lineage>
        <taxon>Eukaryota</taxon>
        <taxon>Metazoa</taxon>
        <taxon>Ecdysozoa</taxon>
        <taxon>Arthropoda</taxon>
        <taxon>Crustacea</taxon>
        <taxon>Multicrustacea</taxon>
        <taxon>Malacostraca</taxon>
        <taxon>Eumalacostraca</taxon>
        <taxon>Eucarida</taxon>
        <taxon>Decapoda</taxon>
        <taxon>Pleocyemata</taxon>
        <taxon>Brachyura</taxon>
        <taxon>Eubrachyura</taxon>
        <taxon>Portunoidea</taxon>
        <taxon>Portunidae</taxon>
        <taxon>Portuninae</taxon>
        <taxon>Portunus</taxon>
    </lineage>
</organism>
<evidence type="ECO:0000256" key="1">
    <source>
        <dbReference type="SAM" id="MobiDB-lite"/>
    </source>
</evidence>
<gene>
    <name evidence="2" type="ORF">E2C01_061265</name>
</gene>
<name>A0A5B7H4Q4_PORTR</name>
<feature type="compositionally biased region" description="Basic and acidic residues" evidence="1">
    <location>
        <begin position="1"/>
        <end position="22"/>
    </location>
</feature>
<dbReference type="EMBL" id="VSRR010025773">
    <property type="protein sequence ID" value="MPC67100.1"/>
    <property type="molecule type" value="Genomic_DNA"/>
</dbReference>
<evidence type="ECO:0000313" key="2">
    <source>
        <dbReference type="EMBL" id="MPC67100.1"/>
    </source>
</evidence>
<comment type="caution">
    <text evidence="2">The sequence shown here is derived from an EMBL/GenBank/DDBJ whole genome shotgun (WGS) entry which is preliminary data.</text>
</comment>